<feature type="transmembrane region" description="Helical" evidence="1">
    <location>
        <begin position="66"/>
        <end position="85"/>
    </location>
</feature>
<dbReference type="EMBL" id="BSPD01000039">
    <property type="protein sequence ID" value="GLS26178.1"/>
    <property type="molecule type" value="Genomic_DNA"/>
</dbReference>
<evidence type="ECO:0000313" key="3">
    <source>
        <dbReference type="Proteomes" id="UP001156870"/>
    </source>
</evidence>
<reference evidence="2 3" key="1">
    <citation type="journal article" date="2014" name="Int. J. Syst. Evol. Microbiol.">
        <title>Complete genome sequence of Corynebacterium casei LMG S-19264T (=DSM 44701T), isolated from a smear-ripened cheese.</title>
        <authorList>
            <consortium name="US DOE Joint Genome Institute (JGI-PGF)"/>
            <person name="Walter F."/>
            <person name="Albersmeier A."/>
            <person name="Kalinowski J."/>
            <person name="Ruckert C."/>
        </authorList>
    </citation>
    <scope>NUCLEOTIDE SEQUENCE [LARGE SCALE GENOMIC DNA]</scope>
    <source>
        <strain evidence="2 3">NBRC 110095</strain>
    </source>
</reference>
<gene>
    <name evidence="2" type="ORF">GCM10007877_18930</name>
</gene>
<keyword evidence="3" id="KW-1185">Reference proteome</keyword>
<keyword evidence="1" id="KW-0812">Transmembrane</keyword>
<comment type="caution">
    <text evidence="2">The sequence shown here is derived from an EMBL/GenBank/DDBJ whole genome shotgun (WGS) entry which is preliminary data.</text>
</comment>
<feature type="transmembrane region" description="Helical" evidence="1">
    <location>
        <begin position="158"/>
        <end position="185"/>
    </location>
</feature>
<keyword evidence="1" id="KW-1133">Transmembrane helix</keyword>
<dbReference type="AlphaFoldDB" id="A0AA37WM87"/>
<evidence type="ECO:0000313" key="2">
    <source>
        <dbReference type="EMBL" id="GLS26178.1"/>
    </source>
</evidence>
<name>A0AA37WM87_9GAMM</name>
<protein>
    <submittedName>
        <fullName evidence="2">Uncharacterized protein</fullName>
    </submittedName>
</protein>
<feature type="transmembrane region" description="Helical" evidence="1">
    <location>
        <begin position="120"/>
        <end position="138"/>
    </location>
</feature>
<dbReference type="Proteomes" id="UP001156870">
    <property type="component" value="Unassembled WGS sequence"/>
</dbReference>
<sequence>MNFLNEYVSFFNANSFYTEYIYQIFLCLCFLMSLRCPNVRFVLGYLIFVDLTFLILRQKIDLPALGGWFYVIVTLVDLTSAIGLMKRRVIAEKLSYILPRWAANFVRPSYEKYHITRHEITLVLLYGSSAIFVFATLLERVVRKLTGLDVMIFYYAYPTIYNAISFLSCIVFLSAAVHALLGYYIEDNEEIKKER</sequence>
<evidence type="ECO:0000256" key="1">
    <source>
        <dbReference type="SAM" id="Phobius"/>
    </source>
</evidence>
<accession>A0AA37WM87</accession>
<proteinExistence type="predicted"/>
<feature type="transmembrane region" description="Helical" evidence="1">
    <location>
        <begin position="43"/>
        <end position="60"/>
    </location>
</feature>
<organism evidence="2 3">
    <name type="scientific">Marinibactrum halimedae</name>
    <dbReference type="NCBI Taxonomy" id="1444977"/>
    <lineage>
        <taxon>Bacteria</taxon>
        <taxon>Pseudomonadati</taxon>
        <taxon>Pseudomonadota</taxon>
        <taxon>Gammaproteobacteria</taxon>
        <taxon>Cellvibrionales</taxon>
        <taxon>Cellvibrionaceae</taxon>
        <taxon>Marinibactrum</taxon>
    </lineage>
</organism>
<feature type="transmembrane region" description="Helical" evidence="1">
    <location>
        <begin position="20"/>
        <end position="36"/>
    </location>
</feature>
<keyword evidence="1" id="KW-0472">Membrane</keyword>